<feature type="domain" description="SAM" evidence="3">
    <location>
        <begin position="139"/>
        <end position="202"/>
    </location>
</feature>
<name>A0A662YSH6_ACIRT</name>
<dbReference type="CDD" id="cd09520">
    <property type="entry name" value="SAM_BICC1"/>
    <property type="match status" value="1"/>
</dbReference>
<organism evidence="4 5">
    <name type="scientific">Acipenser ruthenus</name>
    <name type="common">Sterlet sturgeon</name>
    <dbReference type="NCBI Taxonomy" id="7906"/>
    <lineage>
        <taxon>Eukaryota</taxon>
        <taxon>Metazoa</taxon>
        <taxon>Chordata</taxon>
        <taxon>Craniata</taxon>
        <taxon>Vertebrata</taxon>
        <taxon>Euteleostomi</taxon>
        <taxon>Actinopterygii</taxon>
        <taxon>Chondrostei</taxon>
        <taxon>Acipenseriformes</taxon>
        <taxon>Acipenseridae</taxon>
        <taxon>Acipenser</taxon>
    </lineage>
</organism>
<dbReference type="Pfam" id="PF00536">
    <property type="entry name" value="SAM_1"/>
    <property type="match status" value="1"/>
</dbReference>
<protein>
    <submittedName>
        <fullName evidence="4">Protein bicaudal C-like 1-B</fullName>
    </submittedName>
</protein>
<dbReference type="InterPro" id="IPR037974">
    <property type="entry name" value="BICC1_SAM_dom"/>
</dbReference>
<reference evidence="4 5" key="1">
    <citation type="submission" date="2019-01" db="EMBL/GenBank/DDBJ databases">
        <title>Draft Genome and Complete Hox-Cluster Characterization of the Sterlet Sturgeon (Acipenser ruthenus).</title>
        <authorList>
            <person name="Wei Q."/>
        </authorList>
    </citation>
    <scope>NUCLEOTIDE SEQUENCE [LARGE SCALE GENOMIC DNA]</scope>
    <source>
        <strain evidence="4">WHYD16114868_AA</strain>
        <tissue evidence="4">Blood</tissue>
    </source>
</reference>
<gene>
    <name evidence="4" type="ORF">EOD39_12153</name>
</gene>
<dbReference type="GO" id="GO:0005737">
    <property type="term" value="C:cytoplasm"/>
    <property type="evidence" value="ECO:0007669"/>
    <property type="project" value="TreeGrafter"/>
</dbReference>
<dbReference type="PANTHER" id="PTHR10627:SF59">
    <property type="entry name" value="BICAUDAL C HOMOLOG 2"/>
    <property type="match status" value="1"/>
</dbReference>
<comment type="caution">
    <text evidence="4">The sequence shown here is derived from an EMBL/GenBank/DDBJ whole genome shotgun (WGS) entry which is preliminary data.</text>
</comment>
<evidence type="ECO:0000313" key="5">
    <source>
        <dbReference type="Proteomes" id="UP000289886"/>
    </source>
</evidence>
<keyword evidence="1" id="KW-0677">Repeat</keyword>
<accession>A0A662YSH6</accession>
<feature type="compositionally biased region" description="Polar residues" evidence="2">
    <location>
        <begin position="57"/>
        <end position="70"/>
    </location>
</feature>
<proteinExistence type="predicted"/>
<dbReference type="Proteomes" id="UP000289886">
    <property type="component" value="Unassembled WGS sequence"/>
</dbReference>
<dbReference type="Gene3D" id="1.10.150.50">
    <property type="entry name" value="Transcription Factor, Ets-1"/>
    <property type="match status" value="1"/>
</dbReference>
<keyword evidence="5" id="KW-1185">Reference proteome</keyword>
<dbReference type="SUPFAM" id="SSF47769">
    <property type="entry name" value="SAM/Pointed domain"/>
    <property type="match status" value="1"/>
</dbReference>
<evidence type="ECO:0000256" key="2">
    <source>
        <dbReference type="SAM" id="MobiDB-lite"/>
    </source>
</evidence>
<dbReference type="PANTHER" id="PTHR10627">
    <property type="entry name" value="SCP160"/>
    <property type="match status" value="1"/>
</dbReference>
<feature type="compositionally biased region" description="Basic and acidic residues" evidence="2">
    <location>
        <begin position="1"/>
        <end position="12"/>
    </location>
</feature>
<dbReference type="InterPro" id="IPR013761">
    <property type="entry name" value="SAM/pointed_sf"/>
</dbReference>
<feature type="region of interest" description="Disordered" evidence="2">
    <location>
        <begin position="1"/>
        <end position="23"/>
    </location>
</feature>
<evidence type="ECO:0000313" key="4">
    <source>
        <dbReference type="EMBL" id="RXM99095.1"/>
    </source>
</evidence>
<evidence type="ECO:0000256" key="1">
    <source>
        <dbReference type="ARBA" id="ARBA00022737"/>
    </source>
</evidence>
<feature type="region of interest" description="Disordered" evidence="2">
    <location>
        <begin position="57"/>
        <end position="97"/>
    </location>
</feature>
<feature type="compositionally biased region" description="Low complexity" evidence="2">
    <location>
        <begin position="80"/>
        <end position="97"/>
    </location>
</feature>
<sequence length="240" mass="26508">MLKKPVETEVRTPTDTWSGLGFSKSMPAEAVKEMRCVNRRSYKSYLGNNLQEWSLQESLSKESLASGSDSENWRERRDSASSSSPLSSSSASSFPVFASSSSRSRADKSSESFLSSSNYFDSISSLTCSSNCCSSPTHKQTADLPELFSQLGLGKYIDIFQQQEIDFQTFLTLTDEDLKEVGISTFGARRKMLLAISDFSKSKKKLLDPPTVRPGYLEGGASGRLPRIVDVDIAAQSNRW</sequence>
<dbReference type="EMBL" id="SCEB01000470">
    <property type="protein sequence ID" value="RXM99095.1"/>
    <property type="molecule type" value="Genomic_DNA"/>
</dbReference>
<dbReference type="InterPro" id="IPR001660">
    <property type="entry name" value="SAM"/>
</dbReference>
<dbReference type="FunFam" id="1.10.150.50:FF:000025">
    <property type="entry name" value="Ankyrin repeat and sterile alpha motif domain-containing 6"/>
    <property type="match status" value="1"/>
</dbReference>
<evidence type="ECO:0000259" key="3">
    <source>
        <dbReference type="PROSITE" id="PS50105"/>
    </source>
</evidence>
<dbReference type="PROSITE" id="PS50105">
    <property type="entry name" value="SAM_DOMAIN"/>
    <property type="match status" value="1"/>
</dbReference>
<dbReference type="AlphaFoldDB" id="A0A662YSH6"/>
<dbReference type="SMART" id="SM00454">
    <property type="entry name" value="SAM"/>
    <property type="match status" value="1"/>
</dbReference>